<dbReference type="GO" id="GO:0047412">
    <property type="term" value="F:N-(long-chain-acyl)ethanolamine deacylase activity"/>
    <property type="evidence" value="ECO:0007669"/>
    <property type="project" value="UniProtKB-EC"/>
</dbReference>
<accession>A0A6J2WSS5</accession>
<evidence type="ECO:0000256" key="23">
    <source>
        <dbReference type="ARBA" id="ARBA00048217"/>
    </source>
</evidence>
<evidence type="ECO:0000256" key="22">
    <source>
        <dbReference type="ARBA" id="ARBA00048166"/>
    </source>
</evidence>
<evidence type="ECO:0000256" key="13">
    <source>
        <dbReference type="ARBA" id="ARBA00023180"/>
    </source>
</evidence>
<protein>
    <recommendedName>
        <fullName evidence="17">N-acylethanolamine-hydrolyzing acid amidase</fullName>
        <ecNumber evidence="5">3.5.1.23</ecNumber>
        <ecNumber evidence="16">3.5.1.60</ecNumber>
    </recommendedName>
    <alternativeName>
        <fullName evidence="18">Acylsphingosine deacylase NAAA</fullName>
    </alternativeName>
</protein>
<evidence type="ECO:0000256" key="15">
    <source>
        <dbReference type="ARBA" id="ARBA00038527"/>
    </source>
</evidence>
<keyword evidence="30" id="KW-1185">Reference proteome</keyword>
<dbReference type="GeneID" id="115827567"/>
<evidence type="ECO:0000313" key="31">
    <source>
        <dbReference type="RefSeq" id="XP_030647309.1"/>
    </source>
</evidence>
<dbReference type="GO" id="GO:0017064">
    <property type="term" value="F:fatty acid amide hydrolase activity"/>
    <property type="evidence" value="ECO:0007669"/>
    <property type="project" value="InterPro"/>
</dbReference>
<evidence type="ECO:0000256" key="11">
    <source>
        <dbReference type="ARBA" id="ARBA00023136"/>
    </source>
</evidence>
<dbReference type="Pfam" id="PF15508">
    <property type="entry name" value="NAAA-beta"/>
    <property type="match status" value="1"/>
</dbReference>
<evidence type="ECO:0000256" key="20">
    <source>
        <dbReference type="ARBA" id="ARBA00047719"/>
    </source>
</evidence>
<evidence type="ECO:0000313" key="30">
    <source>
        <dbReference type="Proteomes" id="UP000504632"/>
    </source>
</evidence>
<keyword evidence="9" id="KW-0442">Lipid degradation</keyword>
<dbReference type="GO" id="GO:0016042">
    <property type="term" value="P:lipid catabolic process"/>
    <property type="evidence" value="ECO:0007669"/>
    <property type="project" value="UniProtKB-KW"/>
</dbReference>
<keyword evidence="10 26" id="KW-0443">Lipid metabolism</keyword>
<evidence type="ECO:0000256" key="7">
    <source>
        <dbReference type="ARBA" id="ARBA00022801"/>
    </source>
</evidence>
<evidence type="ECO:0000256" key="27">
    <source>
        <dbReference type="PIRSR" id="PIRSR017632-1"/>
    </source>
</evidence>
<keyword evidence="7 26" id="KW-0378">Hydrolase</keyword>
<dbReference type="GO" id="GO:0006631">
    <property type="term" value="P:fatty acid metabolic process"/>
    <property type="evidence" value="ECO:0007669"/>
    <property type="project" value="UniProtKB-KW"/>
</dbReference>
<feature type="signal peptide" evidence="28">
    <location>
        <begin position="1"/>
        <end position="17"/>
    </location>
</feature>
<dbReference type="RefSeq" id="XP_030647309.1">
    <property type="nucleotide sequence ID" value="XM_030791449.1"/>
</dbReference>
<dbReference type="GO" id="GO:0017040">
    <property type="term" value="F:N-acylsphingosine amidohydrolase activity"/>
    <property type="evidence" value="ECO:0007669"/>
    <property type="project" value="UniProtKB-EC"/>
</dbReference>
<gene>
    <name evidence="31" type="primary">LOC115827567</name>
</gene>
<keyword evidence="14" id="KW-0458">Lysosome</keyword>
<dbReference type="Gene3D" id="3.60.60.10">
    <property type="entry name" value="Penicillin V Acylase, Chain A"/>
    <property type="match status" value="1"/>
</dbReference>
<evidence type="ECO:0000256" key="25">
    <source>
        <dbReference type="ARBA" id="ARBA00048716"/>
    </source>
</evidence>
<comment type="subcellular location">
    <subcellularLocation>
        <location evidence="2">Lysosome</location>
    </subcellularLocation>
    <subcellularLocation>
        <location evidence="1">Membrane</location>
        <topology evidence="1">Peripheral membrane protein</topology>
    </subcellularLocation>
</comment>
<dbReference type="EC" id="3.5.1.60" evidence="16"/>
<evidence type="ECO:0000256" key="1">
    <source>
        <dbReference type="ARBA" id="ARBA00004170"/>
    </source>
</evidence>
<dbReference type="InParanoid" id="A0A6J2WSS5"/>
<evidence type="ECO:0000259" key="29">
    <source>
        <dbReference type="Pfam" id="PF15508"/>
    </source>
</evidence>
<comment type="similarity">
    <text evidence="4 26">Belongs to the acid ceramidase family.</text>
</comment>
<comment type="pathway">
    <text evidence="3">Lipid metabolism; fatty acid metabolism.</text>
</comment>
<comment type="subunit">
    <text evidence="15">Heterodimer of an alpha and a beta subunit, produced by autocatalytic cleavage.</text>
</comment>
<dbReference type="InterPro" id="IPR029130">
    <property type="entry name" value="Acid_ceramidase_N"/>
</dbReference>
<reference evidence="31" key="1">
    <citation type="submission" date="2025-08" db="UniProtKB">
        <authorList>
            <consortium name="RefSeq"/>
        </authorList>
    </citation>
    <scope>IDENTIFICATION</scope>
</reference>
<evidence type="ECO:0000256" key="9">
    <source>
        <dbReference type="ARBA" id="ARBA00022963"/>
    </source>
</evidence>
<comment type="catalytic activity">
    <reaction evidence="22">
        <text>N-hexadecanoylethanolamine + H2O = ethanolamine + hexadecanoate</text>
        <dbReference type="Rhea" id="RHEA:45064"/>
        <dbReference type="ChEBI" id="CHEBI:7896"/>
        <dbReference type="ChEBI" id="CHEBI:15377"/>
        <dbReference type="ChEBI" id="CHEBI:57603"/>
        <dbReference type="ChEBI" id="CHEBI:71464"/>
    </reaction>
    <physiologicalReaction direction="left-to-right" evidence="22">
        <dbReference type="Rhea" id="RHEA:45065"/>
    </physiologicalReaction>
</comment>
<dbReference type="Proteomes" id="UP000504632">
    <property type="component" value="Chromosome 14"/>
</dbReference>
<evidence type="ECO:0000256" key="2">
    <source>
        <dbReference type="ARBA" id="ARBA00004371"/>
    </source>
</evidence>
<evidence type="ECO:0000256" key="26">
    <source>
        <dbReference type="PIRNR" id="PIRNR017632"/>
    </source>
</evidence>
<keyword evidence="12" id="KW-0865">Zymogen</keyword>
<comment type="catalytic activity">
    <reaction evidence="23">
        <text>N-hexadecanoylsphing-4-enine + H2O = sphing-4-enine + hexadecanoate</text>
        <dbReference type="Rhea" id="RHEA:38891"/>
        <dbReference type="ChEBI" id="CHEBI:7896"/>
        <dbReference type="ChEBI" id="CHEBI:15377"/>
        <dbReference type="ChEBI" id="CHEBI:57756"/>
        <dbReference type="ChEBI" id="CHEBI:72959"/>
    </reaction>
    <physiologicalReaction direction="left-to-right" evidence="23">
        <dbReference type="Rhea" id="RHEA:38892"/>
    </physiologicalReaction>
</comment>
<organism evidence="30 31">
    <name type="scientific">Chanos chanos</name>
    <name type="common">Milkfish</name>
    <name type="synonym">Mugil chanos</name>
    <dbReference type="NCBI Taxonomy" id="29144"/>
    <lineage>
        <taxon>Eukaryota</taxon>
        <taxon>Metazoa</taxon>
        <taxon>Chordata</taxon>
        <taxon>Craniata</taxon>
        <taxon>Vertebrata</taxon>
        <taxon>Euteleostomi</taxon>
        <taxon>Actinopterygii</taxon>
        <taxon>Neopterygii</taxon>
        <taxon>Teleostei</taxon>
        <taxon>Ostariophysi</taxon>
        <taxon>Gonorynchiformes</taxon>
        <taxon>Chanidae</taxon>
        <taxon>Chanos</taxon>
    </lineage>
</organism>
<comment type="catalytic activity">
    <reaction evidence="20">
        <text>N-dodecanoylethanolamine + H2O = dodecanoate + ethanolamine</text>
        <dbReference type="Rhea" id="RHEA:45456"/>
        <dbReference type="ChEBI" id="CHEBI:15377"/>
        <dbReference type="ChEBI" id="CHEBI:18262"/>
        <dbReference type="ChEBI" id="CHEBI:57603"/>
        <dbReference type="ChEBI" id="CHEBI:85263"/>
    </reaction>
    <physiologicalReaction direction="left-to-right" evidence="20">
        <dbReference type="Rhea" id="RHEA:45457"/>
    </physiologicalReaction>
</comment>
<keyword evidence="6 28" id="KW-0732">Signal</keyword>
<dbReference type="FunFam" id="3.60.60.10:FF:000003">
    <property type="entry name" value="N-acylethanolamine-hydrolyzing acid amidase"/>
    <property type="match status" value="1"/>
</dbReference>
<evidence type="ECO:0000256" key="14">
    <source>
        <dbReference type="ARBA" id="ARBA00023228"/>
    </source>
</evidence>
<feature type="active site" description="Nucleophile" evidence="27">
    <location>
        <position position="114"/>
    </location>
</feature>
<sequence>MNIYVLLLFGAATLGSANFSPPLVNISLDVPAEQRWAPLVKLYDVDFLKKAAAQVIESILPKWVHRAVIPIVQKLGTHLPQPYGAEIRGMATFYDTAISDIIMLNFAYEVSAFCTSIVAQDAKGNIYHGRNLDYPHDVLRNLTIDVLYTKNGEVAYRGTTFAGYVGLWTGQSANKFTVSGDQRDKGHLWENIISAFLFKSSPVSWLVRETLEEAVDFQDAVMRLAKVPLITDVYYIVGGVRAGEGVVITRDRRGPADIWPLDTLHGEWYRVETNYDHWLPNPSRDPRREAAMQAMNSTGENAINLDSLYKVLSLPPVCNRITVYTTVMSAAAPERYRTVVREVRPGKVAPSQIHHSICSRDQMKKVLLCPLVAVRVN</sequence>
<dbReference type="OrthoDB" id="5273684at2759"/>
<name>A0A6J2WSS5_CHACN</name>
<evidence type="ECO:0000256" key="4">
    <source>
        <dbReference type="ARBA" id="ARBA00005730"/>
    </source>
</evidence>
<dbReference type="PIRSF" id="PIRSF017632">
    <property type="entry name" value="Acid_ceramidase-like"/>
    <property type="match status" value="1"/>
</dbReference>
<comment type="catalytic activity">
    <reaction evidence="25">
        <text>N-tetradecanoylethanolamine + H2O = tetradecanoate + ethanolamine</text>
        <dbReference type="Rhea" id="RHEA:45452"/>
        <dbReference type="ChEBI" id="CHEBI:15377"/>
        <dbReference type="ChEBI" id="CHEBI:30807"/>
        <dbReference type="ChEBI" id="CHEBI:57603"/>
        <dbReference type="ChEBI" id="CHEBI:85262"/>
    </reaction>
    <physiologicalReaction direction="left-to-right" evidence="25">
        <dbReference type="Rhea" id="RHEA:45453"/>
    </physiologicalReaction>
</comment>
<evidence type="ECO:0000256" key="5">
    <source>
        <dbReference type="ARBA" id="ARBA00011891"/>
    </source>
</evidence>
<evidence type="ECO:0000256" key="21">
    <source>
        <dbReference type="ARBA" id="ARBA00047993"/>
    </source>
</evidence>
<evidence type="ECO:0000256" key="10">
    <source>
        <dbReference type="ARBA" id="ARBA00023098"/>
    </source>
</evidence>
<dbReference type="PANTHER" id="PTHR28583">
    <property type="entry name" value="ACID AMIDASE"/>
    <property type="match status" value="1"/>
</dbReference>
<evidence type="ECO:0000256" key="12">
    <source>
        <dbReference type="ARBA" id="ARBA00023145"/>
    </source>
</evidence>
<dbReference type="GO" id="GO:0016020">
    <property type="term" value="C:membrane"/>
    <property type="evidence" value="ECO:0007669"/>
    <property type="project" value="UniProtKB-SubCell"/>
</dbReference>
<evidence type="ECO:0000256" key="19">
    <source>
        <dbReference type="ARBA" id="ARBA00047347"/>
    </source>
</evidence>
<feature type="domain" description="Acid ceramidase N-terminal" evidence="29">
    <location>
        <begin position="20"/>
        <end position="76"/>
    </location>
</feature>
<comment type="catalytic activity">
    <reaction evidence="24">
        <text>an N-acylsphing-4-enine + H2O = sphing-4-enine + a fatty acid</text>
        <dbReference type="Rhea" id="RHEA:20856"/>
        <dbReference type="ChEBI" id="CHEBI:15377"/>
        <dbReference type="ChEBI" id="CHEBI:28868"/>
        <dbReference type="ChEBI" id="CHEBI:52639"/>
        <dbReference type="ChEBI" id="CHEBI:57756"/>
        <dbReference type="EC" id="3.5.1.23"/>
    </reaction>
    <physiologicalReaction direction="left-to-right" evidence="24">
        <dbReference type="Rhea" id="RHEA:20857"/>
    </physiologicalReaction>
</comment>
<keyword evidence="11" id="KW-0472">Membrane</keyword>
<comment type="catalytic activity">
    <reaction evidence="21">
        <text>N-dodecanoylsphing-4-enine + H2O = dodecanoate + sphing-4-enine</text>
        <dbReference type="Rhea" id="RHEA:41291"/>
        <dbReference type="ChEBI" id="CHEBI:15377"/>
        <dbReference type="ChEBI" id="CHEBI:18262"/>
        <dbReference type="ChEBI" id="CHEBI:57756"/>
        <dbReference type="ChEBI" id="CHEBI:72956"/>
    </reaction>
    <physiologicalReaction direction="left-to-right" evidence="21">
        <dbReference type="Rhea" id="RHEA:41292"/>
    </physiologicalReaction>
</comment>
<dbReference type="CDD" id="cd01903">
    <property type="entry name" value="Ntn_AC_NAAA"/>
    <property type="match status" value="1"/>
</dbReference>
<comment type="catalytic activity">
    <reaction evidence="19">
        <text>an N-(long-chain fatty acyl)ethanolamine + H2O = a long-chain fatty acid + ethanolamine</text>
        <dbReference type="Rhea" id="RHEA:17505"/>
        <dbReference type="ChEBI" id="CHEBI:15377"/>
        <dbReference type="ChEBI" id="CHEBI:15897"/>
        <dbReference type="ChEBI" id="CHEBI:57560"/>
        <dbReference type="ChEBI" id="CHEBI:57603"/>
        <dbReference type="EC" id="3.5.1.60"/>
    </reaction>
    <physiologicalReaction direction="left-to-right" evidence="19">
        <dbReference type="Rhea" id="RHEA:17506"/>
    </physiologicalReaction>
</comment>
<evidence type="ECO:0000256" key="17">
    <source>
        <dbReference type="ARBA" id="ARBA00040404"/>
    </source>
</evidence>
<evidence type="ECO:0000256" key="28">
    <source>
        <dbReference type="SAM" id="SignalP"/>
    </source>
</evidence>
<proteinExistence type="inferred from homology"/>
<evidence type="ECO:0000256" key="18">
    <source>
        <dbReference type="ARBA" id="ARBA00042519"/>
    </source>
</evidence>
<dbReference type="InterPro" id="IPR016699">
    <property type="entry name" value="Acid_ceramidase-like"/>
</dbReference>
<evidence type="ECO:0000256" key="24">
    <source>
        <dbReference type="ARBA" id="ARBA00048323"/>
    </source>
</evidence>
<dbReference type="AlphaFoldDB" id="A0A6J2WSS5"/>
<evidence type="ECO:0000256" key="3">
    <source>
        <dbReference type="ARBA" id="ARBA00004872"/>
    </source>
</evidence>
<feature type="chain" id="PRO_5027025035" description="N-acylethanolamine-hydrolyzing acid amidase" evidence="28">
    <location>
        <begin position="18"/>
        <end position="377"/>
    </location>
</feature>
<dbReference type="EC" id="3.5.1.23" evidence="5"/>
<keyword evidence="13" id="KW-0325">Glycoprotein</keyword>
<dbReference type="PANTHER" id="PTHR28583:SF4">
    <property type="entry name" value="N-ACYLETHANOLAMINE-HYDROLYZING ACID AMIDASE"/>
    <property type="match status" value="1"/>
</dbReference>
<evidence type="ECO:0000256" key="6">
    <source>
        <dbReference type="ARBA" id="ARBA00022729"/>
    </source>
</evidence>
<evidence type="ECO:0000256" key="16">
    <source>
        <dbReference type="ARBA" id="ARBA00039046"/>
    </source>
</evidence>
<dbReference type="GO" id="GO:0005764">
    <property type="term" value="C:lysosome"/>
    <property type="evidence" value="ECO:0007669"/>
    <property type="project" value="UniProtKB-SubCell"/>
</dbReference>
<keyword evidence="8" id="KW-0276">Fatty acid metabolism</keyword>
<evidence type="ECO:0000256" key="8">
    <source>
        <dbReference type="ARBA" id="ARBA00022832"/>
    </source>
</evidence>